<dbReference type="SUPFAM" id="SSF75217">
    <property type="entry name" value="alpha/beta knot"/>
    <property type="match status" value="1"/>
</dbReference>
<feature type="domain" description="Ribosomal RNA small subunit methyltransferase E methyltransferase" evidence="13">
    <location>
        <begin position="72"/>
        <end position="239"/>
    </location>
</feature>
<dbReference type="SUPFAM" id="SSF88697">
    <property type="entry name" value="PUA domain-like"/>
    <property type="match status" value="1"/>
</dbReference>
<comment type="function">
    <text evidence="10 12">Specifically methylates the N3 position of the uracil ring of uridine 1498 (m3U1498) in 16S rRNA. Acts on the fully assembled 30S ribosomal subunit.</text>
</comment>
<dbReference type="PANTHER" id="PTHR30027:SF3">
    <property type="entry name" value="16S RRNA (URACIL(1498)-N(3))-METHYLTRANSFERASE"/>
    <property type="match status" value="1"/>
</dbReference>
<evidence type="ECO:0000256" key="7">
    <source>
        <dbReference type="ARBA" id="ARBA00022603"/>
    </source>
</evidence>
<reference evidence="15 16" key="1">
    <citation type="submission" date="2018-08" db="EMBL/GenBank/DDBJ databases">
        <title>A genome reference for cultivated species of the human gut microbiota.</title>
        <authorList>
            <person name="Zou Y."/>
            <person name="Xue W."/>
            <person name="Luo G."/>
        </authorList>
    </citation>
    <scope>NUCLEOTIDE SEQUENCE [LARGE SCALE GENOMIC DNA]</scope>
    <source>
        <strain evidence="15 16">AM44-11BH</strain>
    </source>
</reference>
<evidence type="ECO:0000256" key="12">
    <source>
        <dbReference type="PIRNR" id="PIRNR015601"/>
    </source>
</evidence>
<dbReference type="GO" id="GO:0070042">
    <property type="term" value="F:rRNA (uridine-N3-)-methyltransferase activity"/>
    <property type="evidence" value="ECO:0007669"/>
    <property type="project" value="TreeGrafter"/>
</dbReference>
<dbReference type="NCBIfam" id="TIGR00046">
    <property type="entry name" value="RsmE family RNA methyltransferase"/>
    <property type="match status" value="1"/>
</dbReference>
<feature type="domain" description="Ribosomal RNA small subunit methyltransferase E PUA-like" evidence="14">
    <location>
        <begin position="20"/>
        <end position="65"/>
    </location>
</feature>
<dbReference type="InterPro" id="IPR015947">
    <property type="entry name" value="PUA-like_sf"/>
</dbReference>
<dbReference type="EMBL" id="QSFD01000005">
    <property type="protein sequence ID" value="RHA18684.1"/>
    <property type="molecule type" value="Genomic_DNA"/>
</dbReference>
<dbReference type="Pfam" id="PF04452">
    <property type="entry name" value="Methyltrans_RNA"/>
    <property type="match status" value="1"/>
</dbReference>
<dbReference type="AlphaFoldDB" id="A0A413R8U8"/>
<dbReference type="Gene3D" id="3.40.1280.10">
    <property type="match status" value="1"/>
</dbReference>
<dbReference type="InterPro" id="IPR046886">
    <property type="entry name" value="RsmE_MTase_dom"/>
</dbReference>
<dbReference type="PANTHER" id="PTHR30027">
    <property type="entry name" value="RIBOSOMAL RNA SMALL SUBUNIT METHYLTRANSFERASE E"/>
    <property type="match status" value="1"/>
</dbReference>
<dbReference type="Pfam" id="PF20260">
    <property type="entry name" value="PUA_4"/>
    <property type="match status" value="1"/>
</dbReference>
<comment type="similarity">
    <text evidence="2 12">Belongs to the RNA methyltransferase RsmE family.</text>
</comment>
<protein>
    <recommendedName>
        <fullName evidence="4 12">Ribosomal RNA small subunit methyltransferase E</fullName>
        <ecNumber evidence="3 12">2.1.1.193</ecNumber>
    </recommendedName>
</protein>
<evidence type="ECO:0000313" key="15">
    <source>
        <dbReference type="EMBL" id="RHA18684.1"/>
    </source>
</evidence>
<dbReference type="InterPro" id="IPR029026">
    <property type="entry name" value="tRNA_m1G_MTases_N"/>
</dbReference>
<gene>
    <name evidence="15" type="ORF">DW944_06325</name>
</gene>
<dbReference type="RefSeq" id="WP_117970426.1">
    <property type="nucleotide sequence ID" value="NZ_CAUEJY010000005.1"/>
</dbReference>
<comment type="caution">
    <text evidence="15">The sequence shown here is derived from an EMBL/GenBank/DDBJ whole genome shotgun (WGS) entry which is preliminary data.</text>
</comment>
<dbReference type="CDD" id="cd18084">
    <property type="entry name" value="RsmE-like"/>
    <property type="match status" value="1"/>
</dbReference>
<name>A0A413R8U8_9FIRM</name>
<evidence type="ECO:0000256" key="3">
    <source>
        <dbReference type="ARBA" id="ARBA00012328"/>
    </source>
</evidence>
<evidence type="ECO:0000256" key="5">
    <source>
        <dbReference type="ARBA" id="ARBA00022490"/>
    </source>
</evidence>
<evidence type="ECO:0000256" key="8">
    <source>
        <dbReference type="ARBA" id="ARBA00022679"/>
    </source>
</evidence>
<proteinExistence type="inferred from homology"/>
<keyword evidence="6 12" id="KW-0698">rRNA processing</keyword>
<organism evidence="15 16">
    <name type="scientific">Eubacterium ventriosum</name>
    <dbReference type="NCBI Taxonomy" id="39496"/>
    <lineage>
        <taxon>Bacteria</taxon>
        <taxon>Bacillati</taxon>
        <taxon>Bacillota</taxon>
        <taxon>Clostridia</taxon>
        <taxon>Eubacteriales</taxon>
        <taxon>Eubacteriaceae</taxon>
        <taxon>Eubacterium</taxon>
    </lineage>
</organism>
<dbReference type="Proteomes" id="UP000284779">
    <property type="component" value="Unassembled WGS sequence"/>
</dbReference>
<dbReference type="NCBIfam" id="NF008692">
    <property type="entry name" value="PRK11713.1-5"/>
    <property type="match status" value="1"/>
</dbReference>
<evidence type="ECO:0000256" key="4">
    <source>
        <dbReference type="ARBA" id="ARBA00013673"/>
    </source>
</evidence>
<evidence type="ECO:0000256" key="1">
    <source>
        <dbReference type="ARBA" id="ARBA00004496"/>
    </source>
</evidence>
<evidence type="ECO:0000256" key="6">
    <source>
        <dbReference type="ARBA" id="ARBA00022552"/>
    </source>
</evidence>
<comment type="subcellular location">
    <subcellularLocation>
        <location evidence="1 12">Cytoplasm</location>
    </subcellularLocation>
</comment>
<evidence type="ECO:0000256" key="9">
    <source>
        <dbReference type="ARBA" id="ARBA00022691"/>
    </source>
</evidence>
<dbReference type="InterPro" id="IPR046887">
    <property type="entry name" value="RsmE_PUA-like"/>
</dbReference>
<sequence>MYRFFVKKDQIQEDAVIIIGSDVNHIKNVLRMKKGETILISDGEDREYVCTIDELENEQVRAKIEDVNGVAKELPIKVTLFQALPKGDKMETVIQKMIELGAYEIVPVSTKRCIVKFDNKKAVSKTKRWNSIAESAAKQSKRGIIPKVSMPVTYKEALKMAEAMDMVLIPYENAENMAHTRQVVSQIKTGMTVGIFIGPEGGFAEEEVEQAINTGAYDITLGKRILRTETAGMALMSVLMFETEE</sequence>
<comment type="catalytic activity">
    <reaction evidence="11 12">
        <text>uridine(1498) in 16S rRNA + S-adenosyl-L-methionine = N(3)-methyluridine(1498) in 16S rRNA + S-adenosyl-L-homocysteine + H(+)</text>
        <dbReference type="Rhea" id="RHEA:42920"/>
        <dbReference type="Rhea" id="RHEA-COMP:10283"/>
        <dbReference type="Rhea" id="RHEA-COMP:10284"/>
        <dbReference type="ChEBI" id="CHEBI:15378"/>
        <dbReference type="ChEBI" id="CHEBI:57856"/>
        <dbReference type="ChEBI" id="CHEBI:59789"/>
        <dbReference type="ChEBI" id="CHEBI:65315"/>
        <dbReference type="ChEBI" id="CHEBI:74502"/>
        <dbReference type="EC" id="2.1.1.193"/>
    </reaction>
</comment>
<dbReference type="InterPro" id="IPR006700">
    <property type="entry name" value="RsmE"/>
</dbReference>
<dbReference type="Gene3D" id="2.40.240.20">
    <property type="entry name" value="Hypothetical PUA domain-like, domain 1"/>
    <property type="match status" value="1"/>
</dbReference>
<evidence type="ECO:0000256" key="2">
    <source>
        <dbReference type="ARBA" id="ARBA00005528"/>
    </source>
</evidence>
<evidence type="ECO:0000259" key="13">
    <source>
        <dbReference type="Pfam" id="PF04452"/>
    </source>
</evidence>
<dbReference type="GO" id="GO:0005737">
    <property type="term" value="C:cytoplasm"/>
    <property type="evidence" value="ECO:0007669"/>
    <property type="project" value="UniProtKB-SubCell"/>
</dbReference>
<keyword evidence="8 12" id="KW-0808">Transferase</keyword>
<evidence type="ECO:0000256" key="10">
    <source>
        <dbReference type="ARBA" id="ARBA00025699"/>
    </source>
</evidence>
<keyword evidence="16" id="KW-1185">Reference proteome</keyword>
<keyword evidence="5 12" id="KW-0963">Cytoplasm</keyword>
<dbReference type="EC" id="2.1.1.193" evidence="3 12"/>
<keyword evidence="9 12" id="KW-0949">S-adenosyl-L-methionine</keyword>
<keyword evidence="7 12" id="KW-0489">Methyltransferase</keyword>
<dbReference type="InterPro" id="IPR029028">
    <property type="entry name" value="Alpha/beta_knot_MTases"/>
</dbReference>
<evidence type="ECO:0000313" key="16">
    <source>
        <dbReference type="Proteomes" id="UP000284779"/>
    </source>
</evidence>
<evidence type="ECO:0000259" key="14">
    <source>
        <dbReference type="Pfam" id="PF20260"/>
    </source>
</evidence>
<dbReference type="PIRSF" id="PIRSF015601">
    <property type="entry name" value="MTase_slr0722"/>
    <property type="match status" value="1"/>
</dbReference>
<accession>A0A413R8U8</accession>
<evidence type="ECO:0000256" key="11">
    <source>
        <dbReference type="ARBA" id="ARBA00047944"/>
    </source>
</evidence>
<dbReference type="GO" id="GO:0070475">
    <property type="term" value="P:rRNA base methylation"/>
    <property type="evidence" value="ECO:0007669"/>
    <property type="project" value="TreeGrafter"/>
</dbReference>